<proteinExistence type="predicted"/>
<keyword evidence="2" id="KW-1133">Transmembrane helix</keyword>
<feature type="transmembrane region" description="Helical" evidence="2">
    <location>
        <begin position="192"/>
        <end position="215"/>
    </location>
</feature>
<dbReference type="OrthoDB" id="2015146at2759"/>
<dbReference type="PANTHER" id="PTHR35283">
    <property type="entry name" value="T12C22.21 PROTEIN"/>
    <property type="match status" value="1"/>
</dbReference>
<feature type="transmembrane region" description="Helical" evidence="2">
    <location>
        <begin position="159"/>
        <end position="180"/>
    </location>
</feature>
<protein>
    <recommendedName>
        <fullName evidence="5">DUF3054 domain-containing protein</fullName>
    </recommendedName>
</protein>
<keyword evidence="2" id="KW-0472">Membrane</keyword>
<accession>A0A9D4Z2G1</accession>
<name>A0A9D4Z2G1_CHLVU</name>
<dbReference type="InterPro" id="IPR021414">
    <property type="entry name" value="DUF3054"/>
</dbReference>
<feature type="compositionally biased region" description="Pro residues" evidence="1">
    <location>
        <begin position="49"/>
        <end position="62"/>
    </location>
</feature>
<reference evidence="3" key="2">
    <citation type="submission" date="2020-11" db="EMBL/GenBank/DDBJ databases">
        <authorList>
            <person name="Cecchin M."/>
            <person name="Marcolungo L."/>
            <person name="Rossato M."/>
            <person name="Girolomoni L."/>
            <person name="Cosentino E."/>
            <person name="Cuine S."/>
            <person name="Li-Beisson Y."/>
            <person name="Delledonne M."/>
            <person name="Ballottari M."/>
        </authorList>
    </citation>
    <scope>NUCLEOTIDE SEQUENCE</scope>
    <source>
        <strain evidence="3">211/11P</strain>
        <tissue evidence="3">Whole cell</tissue>
    </source>
</reference>
<evidence type="ECO:0000256" key="1">
    <source>
        <dbReference type="SAM" id="MobiDB-lite"/>
    </source>
</evidence>
<evidence type="ECO:0000313" key="3">
    <source>
        <dbReference type="EMBL" id="KAI3438835.1"/>
    </source>
</evidence>
<sequence>MRAALLHGNRTWLGNALRDARTVHVAPRRPIVAQAERQQQGESVTSQPPRVPLQPRRPPPSYPEDNLQVERVEQLGESRFSGVVALDSGNSPSNLGRVALLVGGDVAALLLFASIGRVSHGESLSLAAAFGTAWPFIAGWLGSAALLGGYSPAAQGGNTGAAAGAAVKTWALGIPAGLLIRAATRGYLADPSFIAVSMVANGVLLIGWRTALAAATPEAKEPGSRIEQLRARKDRSGNPFEMVKMLFSMVKRW</sequence>
<organism evidence="3 4">
    <name type="scientific">Chlorella vulgaris</name>
    <name type="common">Green alga</name>
    <dbReference type="NCBI Taxonomy" id="3077"/>
    <lineage>
        <taxon>Eukaryota</taxon>
        <taxon>Viridiplantae</taxon>
        <taxon>Chlorophyta</taxon>
        <taxon>core chlorophytes</taxon>
        <taxon>Trebouxiophyceae</taxon>
        <taxon>Chlorellales</taxon>
        <taxon>Chlorellaceae</taxon>
        <taxon>Chlorella clade</taxon>
        <taxon>Chlorella</taxon>
    </lineage>
</organism>
<comment type="caution">
    <text evidence="3">The sequence shown here is derived from an EMBL/GenBank/DDBJ whole genome shotgun (WGS) entry which is preliminary data.</text>
</comment>
<dbReference type="Pfam" id="PF11255">
    <property type="entry name" value="DUF3054"/>
    <property type="match status" value="1"/>
</dbReference>
<gene>
    <name evidence="3" type="ORF">D9Q98_001252</name>
</gene>
<evidence type="ECO:0008006" key="5">
    <source>
        <dbReference type="Google" id="ProtNLM"/>
    </source>
</evidence>
<keyword evidence="4" id="KW-1185">Reference proteome</keyword>
<reference evidence="3" key="1">
    <citation type="journal article" date="2019" name="Plant J.">
        <title>Chlorella vulgaris genome assembly and annotation reveals the molecular basis for metabolic acclimation to high light conditions.</title>
        <authorList>
            <person name="Cecchin M."/>
            <person name="Marcolungo L."/>
            <person name="Rossato M."/>
            <person name="Girolomoni L."/>
            <person name="Cosentino E."/>
            <person name="Cuine S."/>
            <person name="Li-Beisson Y."/>
            <person name="Delledonne M."/>
            <person name="Ballottari M."/>
        </authorList>
    </citation>
    <scope>NUCLEOTIDE SEQUENCE</scope>
    <source>
        <strain evidence="3">211/11P</strain>
    </source>
</reference>
<dbReference type="AlphaFoldDB" id="A0A9D4Z2G1"/>
<evidence type="ECO:0000256" key="2">
    <source>
        <dbReference type="SAM" id="Phobius"/>
    </source>
</evidence>
<keyword evidence="2" id="KW-0812">Transmembrane</keyword>
<feature type="transmembrane region" description="Helical" evidence="2">
    <location>
        <begin position="124"/>
        <end position="147"/>
    </location>
</feature>
<feature type="compositionally biased region" description="Polar residues" evidence="1">
    <location>
        <begin position="36"/>
        <end position="47"/>
    </location>
</feature>
<evidence type="ECO:0000313" key="4">
    <source>
        <dbReference type="Proteomes" id="UP001055712"/>
    </source>
</evidence>
<feature type="transmembrane region" description="Helical" evidence="2">
    <location>
        <begin position="98"/>
        <end position="118"/>
    </location>
</feature>
<dbReference type="Proteomes" id="UP001055712">
    <property type="component" value="Unassembled WGS sequence"/>
</dbReference>
<dbReference type="EMBL" id="SIDB01000001">
    <property type="protein sequence ID" value="KAI3438835.1"/>
    <property type="molecule type" value="Genomic_DNA"/>
</dbReference>
<dbReference type="PANTHER" id="PTHR35283:SF3">
    <property type="entry name" value="T12C22.21 PROTEIN"/>
    <property type="match status" value="1"/>
</dbReference>
<feature type="region of interest" description="Disordered" evidence="1">
    <location>
        <begin position="34"/>
        <end position="65"/>
    </location>
</feature>